<dbReference type="EMBL" id="SRPW01001688">
    <property type="protein sequence ID" value="KAG5999513.1"/>
    <property type="molecule type" value="Genomic_DNA"/>
</dbReference>
<evidence type="ECO:0000313" key="3">
    <source>
        <dbReference type="Proteomes" id="UP000748025"/>
    </source>
</evidence>
<keyword evidence="1" id="KW-0732">Signal</keyword>
<keyword evidence="3" id="KW-1185">Reference proteome</keyword>
<proteinExistence type="predicted"/>
<accession>A0A9P7SVI7</accession>
<protein>
    <submittedName>
        <fullName evidence="2">Uncharacterized protein</fullName>
    </submittedName>
</protein>
<comment type="caution">
    <text evidence="2">The sequence shown here is derived from an EMBL/GenBank/DDBJ whole genome shotgun (WGS) entry which is preliminary data.</text>
</comment>
<evidence type="ECO:0000313" key="2">
    <source>
        <dbReference type="EMBL" id="KAG5999513.1"/>
    </source>
</evidence>
<dbReference type="Proteomes" id="UP000748025">
    <property type="component" value="Unassembled WGS sequence"/>
</dbReference>
<organism evidence="2 3">
    <name type="scientific">Claviceps pusilla</name>
    <dbReference type="NCBI Taxonomy" id="123648"/>
    <lineage>
        <taxon>Eukaryota</taxon>
        <taxon>Fungi</taxon>
        <taxon>Dikarya</taxon>
        <taxon>Ascomycota</taxon>
        <taxon>Pezizomycotina</taxon>
        <taxon>Sordariomycetes</taxon>
        <taxon>Hypocreomycetidae</taxon>
        <taxon>Hypocreales</taxon>
        <taxon>Clavicipitaceae</taxon>
        <taxon>Claviceps</taxon>
    </lineage>
</organism>
<feature type="signal peptide" evidence="1">
    <location>
        <begin position="1"/>
        <end position="25"/>
    </location>
</feature>
<name>A0A9P7SVI7_9HYPO</name>
<gene>
    <name evidence="2" type="ORF">E4U43_002030</name>
</gene>
<dbReference type="AlphaFoldDB" id="A0A9P7SVI7"/>
<feature type="chain" id="PRO_5040131399" evidence="1">
    <location>
        <begin position="26"/>
        <end position="93"/>
    </location>
</feature>
<sequence>MQLNTLLINVLALATSASCLVAGQAKRSNEIVARAGPPPNGNPVSYTCLNNCQAKQDQCKRLCPAFCDGVAACLNTCNDGCNTQYAACVRDCA</sequence>
<reference evidence="2" key="1">
    <citation type="journal article" date="2020" name="bioRxiv">
        <title>Whole genome comparisons of ergot fungi reveals the divergence and evolution of species within the genus Claviceps are the result of varying mechanisms driving genome evolution and host range expansion.</title>
        <authorList>
            <person name="Wyka S.A."/>
            <person name="Mondo S.J."/>
            <person name="Liu M."/>
            <person name="Dettman J."/>
            <person name="Nalam V."/>
            <person name="Broders K.D."/>
        </authorList>
    </citation>
    <scope>NUCLEOTIDE SEQUENCE</scope>
    <source>
        <strain evidence="2">CCC 602</strain>
    </source>
</reference>
<evidence type="ECO:0000256" key="1">
    <source>
        <dbReference type="SAM" id="SignalP"/>
    </source>
</evidence>